<evidence type="ECO:0000313" key="1">
    <source>
        <dbReference type="EMBL" id="GBO38592.1"/>
    </source>
</evidence>
<dbReference type="Proteomes" id="UP000499080">
    <property type="component" value="Unassembled WGS sequence"/>
</dbReference>
<comment type="caution">
    <text evidence="1">The sequence shown here is derived from an EMBL/GenBank/DDBJ whole genome shotgun (WGS) entry which is preliminary data.</text>
</comment>
<dbReference type="EMBL" id="BGPR01063381">
    <property type="protein sequence ID" value="GBO38592.1"/>
    <property type="molecule type" value="Genomic_DNA"/>
</dbReference>
<sequence length="98" mass="11219">MFILFPDIEILKPVTFSCGFPLCCDCKPRWLKEPSQLCGTNVFGLAETIYDGPTRFKGYSFFNETLSIDLECRRHAEESFDCFSDPVHCKIKLNVIKG</sequence>
<protein>
    <submittedName>
        <fullName evidence="1">Uncharacterized protein</fullName>
    </submittedName>
</protein>
<gene>
    <name evidence="1" type="ORF">AVEN_37888_1</name>
</gene>
<keyword evidence="2" id="KW-1185">Reference proteome</keyword>
<proteinExistence type="predicted"/>
<organism evidence="1 2">
    <name type="scientific">Araneus ventricosus</name>
    <name type="common">Orbweaver spider</name>
    <name type="synonym">Epeira ventricosa</name>
    <dbReference type="NCBI Taxonomy" id="182803"/>
    <lineage>
        <taxon>Eukaryota</taxon>
        <taxon>Metazoa</taxon>
        <taxon>Ecdysozoa</taxon>
        <taxon>Arthropoda</taxon>
        <taxon>Chelicerata</taxon>
        <taxon>Arachnida</taxon>
        <taxon>Araneae</taxon>
        <taxon>Araneomorphae</taxon>
        <taxon>Entelegynae</taxon>
        <taxon>Araneoidea</taxon>
        <taxon>Araneidae</taxon>
        <taxon>Araneus</taxon>
    </lineage>
</organism>
<reference evidence="1 2" key="1">
    <citation type="journal article" date="2019" name="Sci. Rep.">
        <title>Orb-weaving spider Araneus ventricosus genome elucidates the spidroin gene catalogue.</title>
        <authorList>
            <person name="Kono N."/>
            <person name="Nakamura H."/>
            <person name="Ohtoshi R."/>
            <person name="Moran D.A.P."/>
            <person name="Shinohara A."/>
            <person name="Yoshida Y."/>
            <person name="Fujiwara M."/>
            <person name="Mori M."/>
            <person name="Tomita M."/>
            <person name="Arakawa K."/>
        </authorList>
    </citation>
    <scope>NUCLEOTIDE SEQUENCE [LARGE SCALE GENOMIC DNA]</scope>
</reference>
<name>A0A4Y2WQX1_ARAVE</name>
<evidence type="ECO:0000313" key="2">
    <source>
        <dbReference type="Proteomes" id="UP000499080"/>
    </source>
</evidence>
<dbReference type="AlphaFoldDB" id="A0A4Y2WQX1"/>
<accession>A0A4Y2WQX1</accession>